<evidence type="ECO:0000313" key="2">
    <source>
        <dbReference type="EMBL" id="KAJ8274905.1"/>
    </source>
</evidence>
<reference evidence="2" key="1">
    <citation type="journal article" date="2023" name="Science">
        <title>Genome structures resolve the early diversification of teleost fishes.</title>
        <authorList>
            <person name="Parey E."/>
            <person name="Louis A."/>
            <person name="Montfort J."/>
            <person name="Bouchez O."/>
            <person name="Roques C."/>
            <person name="Iampietro C."/>
            <person name="Lluch J."/>
            <person name="Castinel A."/>
            <person name="Donnadieu C."/>
            <person name="Desvignes T."/>
            <person name="Floi Bucao C."/>
            <person name="Jouanno E."/>
            <person name="Wen M."/>
            <person name="Mejri S."/>
            <person name="Dirks R."/>
            <person name="Jansen H."/>
            <person name="Henkel C."/>
            <person name="Chen W.J."/>
            <person name="Zahm M."/>
            <person name="Cabau C."/>
            <person name="Klopp C."/>
            <person name="Thompson A.W."/>
            <person name="Robinson-Rechavi M."/>
            <person name="Braasch I."/>
            <person name="Lecointre G."/>
            <person name="Bobe J."/>
            <person name="Postlethwait J.H."/>
            <person name="Berthelot C."/>
            <person name="Roest Crollius H."/>
            <person name="Guiguen Y."/>
        </authorList>
    </citation>
    <scope>NUCLEOTIDE SEQUENCE</scope>
    <source>
        <strain evidence="2">Concon-B</strain>
    </source>
</reference>
<feature type="compositionally biased region" description="Polar residues" evidence="1">
    <location>
        <begin position="95"/>
        <end position="105"/>
    </location>
</feature>
<feature type="compositionally biased region" description="Basic and acidic residues" evidence="1">
    <location>
        <begin position="1"/>
        <end position="15"/>
    </location>
</feature>
<feature type="compositionally biased region" description="Polar residues" evidence="1">
    <location>
        <begin position="31"/>
        <end position="43"/>
    </location>
</feature>
<feature type="compositionally biased region" description="Polar residues" evidence="1">
    <location>
        <begin position="71"/>
        <end position="84"/>
    </location>
</feature>
<keyword evidence="3" id="KW-1185">Reference proteome</keyword>
<dbReference type="Proteomes" id="UP001152803">
    <property type="component" value="Unassembled WGS sequence"/>
</dbReference>
<protein>
    <submittedName>
        <fullName evidence="2">Uncharacterized protein</fullName>
    </submittedName>
</protein>
<organism evidence="2 3">
    <name type="scientific">Conger conger</name>
    <name type="common">Conger eel</name>
    <name type="synonym">Muraena conger</name>
    <dbReference type="NCBI Taxonomy" id="82655"/>
    <lineage>
        <taxon>Eukaryota</taxon>
        <taxon>Metazoa</taxon>
        <taxon>Chordata</taxon>
        <taxon>Craniata</taxon>
        <taxon>Vertebrata</taxon>
        <taxon>Euteleostomi</taxon>
        <taxon>Actinopterygii</taxon>
        <taxon>Neopterygii</taxon>
        <taxon>Teleostei</taxon>
        <taxon>Anguilliformes</taxon>
        <taxon>Congridae</taxon>
        <taxon>Conger</taxon>
    </lineage>
</organism>
<feature type="region of interest" description="Disordered" evidence="1">
    <location>
        <begin position="1"/>
        <end position="146"/>
    </location>
</feature>
<evidence type="ECO:0000313" key="3">
    <source>
        <dbReference type="Proteomes" id="UP001152803"/>
    </source>
</evidence>
<comment type="caution">
    <text evidence="2">The sequence shown here is derived from an EMBL/GenBank/DDBJ whole genome shotgun (WGS) entry which is preliminary data.</text>
</comment>
<accession>A0A9Q1DLU0</accession>
<name>A0A9Q1DLU0_CONCO</name>
<gene>
    <name evidence="2" type="ORF">COCON_G00095300</name>
</gene>
<dbReference type="AlphaFoldDB" id="A0A9Q1DLU0"/>
<proteinExistence type="predicted"/>
<evidence type="ECO:0000256" key="1">
    <source>
        <dbReference type="SAM" id="MobiDB-lite"/>
    </source>
</evidence>
<sequence length="171" mass="18191">MAEEEAKRHTEDDGVIRQSTVAEIEARASDTGVTQPPGHTSTAEGLVKDEVGQEAPATPAICDVPDGNLAESASSPASPDVTSSTDEENSKKRQSNVSETDTGLTKPTEDAHTVEGVVKHGSSSADLEASAVPTRPNIDVTSTTDEENYRTEELPLTGCFLFFVPFWTQGW</sequence>
<dbReference type="EMBL" id="JAFJMO010000006">
    <property type="protein sequence ID" value="KAJ8274905.1"/>
    <property type="molecule type" value="Genomic_DNA"/>
</dbReference>